<dbReference type="SUPFAM" id="SSF55856">
    <property type="entry name" value="Cytochrome b5-like heme/steroid binding domain"/>
    <property type="match status" value="1"/>
</dbReference>
<keyword evidence="1 5" id="KW-0349">Heme</keyword>
<evidence type="ECO:0000256" key="4">
    <source>
        <dbReference type="ARBA" id="ARBA00038168"/>
    </source>
</evidence>
<dbReference type="GO" id="GO:0016020">
    <property type="term" value="C:membrane"/>
    <property type="evidence" value="ECO:0007669"/>
    <property type="project" value="TreeGrafter"/>
</dbReference>
<dbReference type="AlphaFoldDB" id="A0A2T3AHF8"/>
<dbReference type="InParanoid" id="A0A2T3AHF8"/>
<evidence type="ECO:0000256" key="2">
    <source>
        <dbReference type="ARBA" id="ARBA00022723"/>
    </source>
</evidence>
<gene>
    <name evidence="7" type="ORF">BD289DRAFT_458886</name>
</gene>
<dbReference type="Proteomes" id="UP000241462">
    <property type="component" value="Unassembled WGS sequence"/>
</dbReference>
<dbReference type="InterPro" id="IPR001199">
    <property type="entry name" value="Cyt_B5-like_heme/steroid-bd"/>
</dbReference>
<dbReference type="GO" id="GO:0020037">
    <property type="term" value="F:heme binding"/>
    <property type="evidence" value="ECO:0007669"/>
    <property type="project" value="UniProtKB-UniRule"/>
</dbReference>
<evidence type="ECO:0000313" key="8">
    <source>
        <dbReference type="Proteomes" id="UP000241462"/>
    </source>
</evidence>
<dbReference type="OrthoDB" id="260519at2759"/>
<dbReference type="PROSITE" id="PS00191">
    <property type="entry name" value="CYTOCHROME_B5_1"/>
    <property type="match status" value="1"/>
</dbReference>
<dbReference type="Pfam" id="PF00173">
    <property type="entry name" value="Cyt-b5"/>
    <property type="match status" value="1"/>
</dbReference>
<keyword evidence="2 5" id="KW-0479">Metal-binding</keyword>
<dbReference type="InterPro" id="IPR036400">
    <property type="entry name" value="Cyt_B5-like_heme/steroid_sf"/>
</dbReference>
<feature type="domain" description="Cytochrome b5 heme-binding" evidence="6">
    <location>
        <begin position="2"/>
        <end position="79"/>
    </location>
</feature>
<dbReference type="GO" id="GO:0046872">
    <property type="term" value="F:metal ion binding"/>
    <property type="evidence" value="ECO:0007669"/>
    <property type="project" value="UniProtKB-UniRule"/>
</dbReference>
<evidence type="ECO:0000313" key="7">
    <source>
        <dbReference type="EMBL" id="PSR97705.1"/>
    </source>
</evidence>
<dbReference type="FunFam" id="3.10.120.10:FF:000007">
    <property type="entry name" value="Sulfite oxidase, mitochondrial"/>
    <property type="match status" value="1"/>
</dbReference>
<dbReference type="InterPro" id="IPR018506">
    <property type="entry name" value="Cyt_B5_heme-BS"/>
</dbReference>
<name>A0A2T3AHF8_9PEZI</name>
<evidence type="ECO:0000256" key="5">
    <source>
        <dbReference type="RuleBase" id="RU362121"/>
    </source>
</evidence>
<dbReference type="PRINTS" id="PR00363">
    <property type="entry name" value="CYTOCHROMEB5"/>
</dbReference>
<sequence>MSAQYTTAEVAQHKDESNGLWIIVDTGVYDITKFLDEHPGGAKILKRMAGKDSTKQFWKYHNAKVLEKYGPKLKIGEVKEAAKL</sequence>
<accession>A0A2T3AHF8</accession>
<proteinExistence type="inferred from homology"/>
<comment type="similarity">
    <text evidence="4 5">Belongs to the cytochrome b5 family.</text>
</comment>
<dbReference type="Gene3D" id="3.10.120.10">
    <property type="entry name" value="Cytochrome b5-like heme/steroid binding domain"/>
    <property type="match status" value="1"/>
</dbReference>
<protein>
    <submittedName>
        <fullName evidence="7">Putative cytochrome b5 protein</fullName>
    </submittedName>
</protein>
<dbReference type="STRING" id="2025994.A0A2T3AHF8"/>
<dbReference type="EMBL" id="KZ678389">
    <property type="protein sequence ID" value="PSR97705.1"/>
    <property type="molecule type" value="Genomic_DNA"/>
</dbReference>
<dbReference type="PANTHER" id="PTHR19359">
    <property type="entry name" value="CYTOCHROME B5"/>
    <property type="match status" value="1"/>
</dbReference>
<reference evidence="7 8" key="1">
    <citation type="journal article" date="2018" name="Mycol. Prog.">
        <title>Coniella lustricola, a new species from submerged detritus.</title>
        <authorList>
            <person name="Raudabaugh D.B."/>
            <person name="Iturriaga T."/>
            <person name="Carver A."/>
            <person name="Mondo S."/>
            <person name="Pangilinan J."/>
            <person name="Lipzen A."/>
            <person name="He G."/>
            <person name="Amirebrahimi M."/>
            <person name="Grigoriev I.V."/>
            <person name="Miller A.N."/>
        </authorList>
    </citation>
    <scope>NUCLEOTIDE SEQUENCE [LARGE SCALE GENOMIC DNA]</scope>
    <source>
        <strain evidence="7 8">B22-T-1</strain>
    </source>
</reference>
<dbReference type="PROSITE" id="PS50255">
    <property type="entry name" value="CYTOCHROME_B5_2"/>
    <property type="match status" value="1"/>
</dbReference>
<evidence type="ECO:0000256" key="1">
    <source>
        <dbReference type="ARBA" id="ARBA00022617"/>
    </source>
</evidence>
<keyword evidence="3 5" id="KW-0408">Iron</keyword>
<evidence type="ECO:0000259" key="6">
    <source>
        <dbReference type="PROSITE" id="PS50255"/>
    </source>
</evidence>
<evidence type="ECO:0000256" key="3">
    <source>
        <dbReference type="ARBA" id="ARBA00023004"/>
    </source>
</evidence>
<organism evidence="7 8">
    <name type="scientific">Coniella lustricola</name>
    <dbReference type="NCBI Taxonomy" id="2025994"/>
    <lineage>
        <taxon>Eukaryota</taxon>
        <taxon>Fungi</taxon>
        <taxon>Dikarya</taxon>
        <taxon>Ascomycota</taxon>
        <taxon>Pezizomycotina</taxon>
        <taxon>Sordariomycetes</taxon>
        <taxon>Sordariomycetidae</taxon>
        <taxon>Diaporthales</taxon>
        <taxon>Schizoparmaceae</taxon>
        <taxon>Coniella</taxon>
    </lineage>
</organism>
<dbReference type="InterPro" id="IPR050668">
    <property type="entry name" value="Cytochrome_b5"/>
</dbReference>
<keyword evidence="8" id="KW-1185">Reference proteome</keyword>
<dbReference type="PANTHER" id="PTHR19359:SF14">
    <property type="entry name" value="CYTOCHROME B5 A"/>
    <property type="match status" value="1"/>
</dbReference>
<dbReference type="SMART" id="SM01117">
    <property type="entry name" value="Cyt-b5"/>
    <property type="match status" value="1"/>
</dbReference>